<keyword evidence="7" id="KW-1185">Reference proteome</keyword>
<dbReference type="InterPro" id="IPR035965">
    <property type="entry name" value="PAS-like_dom_sf"/>
</dbReference>
<protein>
    <submittedName>
        <fullName evidence="6">PAS domain S-box-containing protein/diguanylate cyclase (GGDEF) domain-containing protein</fullName>
    </submittedName>
</protein>
<dbReference type="InterPro" id="IPR003018">
    <property type="entry name" value="GAF"/>
</dbReference>
<dbReference type="InterPro" id="IPR035919">
    <property type="entry name" value="EAL_sf"/>
</dbReference>
<dbReference type="SMART" id="SM00091">
    <property type="entry name" value="PAS"/>
    <property type="match status" value="2"/>
</dbReference>
<evidence type="ECO:0000259" key="3">
    <source>
        <dbReference type="PROSITE" id="PS50113"/>
    </source>
</evidence>
<dbReference type="NCBIfam" id="TIGR00229">
    <property type="entry name" value="sensory_box"/>
    <property type="match status" value="2"/>
</dbReference>
<dbReference type="OrthoDB" id="9813903at2"/>
<sequence>MNARTPPAGPMPAEWAGISGSRELIDRARDGIMLFDADGRIEVANPALERMTGHPAGELAGRMVSSLFEAPADGADGPSPESRAIAQSCRAMLRCFGGDLLEVTLEPIRLRADDGRELGGCYVFAHGRADTAVRDFAVMVSGRLADSRRQSEAAQDSPEESGDAELRRLQTFKLEQAAILERIAIDAPLPEILEAVIRMLESYAPRYLCSILLLDDSETQLRLAAAPSLPPAYTAVLNGLRIGPYAGSCGASAYMGRHVVAPDIANDPLWHDLHELREPALAHGLRACWSMPIFSAAGTILGTFAIYARSPSEPEASELALQHSCCHIASVAIERKRALQALKENEARFREQASLLDNTRDAIFTRTLDGIILFWNKGAERMFGWTREEAVGASARDLLHEDDDPVSFANNAQRIVALGECIFERDMRDKFGGRFTVEYRMMLIRNEDGSPKLVLATLSDITERKKAEAAVHQLAFYDQLTQLPNRRLLYERLLHASAVNGRVGRSGALLLIDLDNFKTINDTLGHDKGDALLQQAAARLSRCMRGSDTVARFGGDEFVVVLEELAGGAPAAAARAEMLARRLCEALAEPFDLNGYEHLCSGSIGITLFNGTEKTADMLLKEADLAMYRAKAEGRNCIRFFDPKMQKALNRRLELEADLRFAAARNELLLHYQPQVDHEGRVTGAEALLRWQHPKKGTISPEIFIPLAEETGLMVPIGQWVLGSACSALAAWRADPRLQALTLAVNVSIYEFRRHDFVEHLLHLLARSGADPRRLKIEITETVLAKNMEDTVEKMSALKRHGVSFSLDDFGTGYSSLSYLKQLPLDQVKIDRSFVRDVLADQNDASITRTVIALGNTLGLEVIAEGVETLEQQAFLWGHGCYAYQGYLYSRPVPEPAFRELAGKRFPRPLAEPDGEN</sequence>
<dbReference type="Gene3D" id="3.30.450.20">
    <property type="entry name" value="PAS domain"/>
    <property type="match status" value="2"/>
</dbReference>
<proteinExistence type="predicted"/>
<dbReference type="InterPro" id="IPR043128">
    <property type="entry name" value="Rev_trsase/Diguanyl_cyclase"/>
</dbReference>
<dbReference type="InterPro" id="IPR029016">
    <property type="entry name" value="GAF-like_dom_sf"/>
</dbReference>
<dbReference type="InterPro" id="IPR000700">
    <property type="entry name" value="PAS-assoc_C"/>
</dbReference>
<name>A0A239F303_9BURK</name>
<dbReference type="SUPFAM" id="SSF55785">
    <property type="entry name" value="PYP-like sensor domain (PAS domain)"/>
    <property type="match status" value="2"/>
</dbReference>
<feature type="domain" description="GGDEF" evidence="5">
    <location>
        <begin position="505"/>
        <end position="643"/>
    </location>
</feature>
<evidence type="ECO:0000313" key="6">
    <source>
        <dbReference type="EMBL" id="SNS51286.1"/>
    </source>
</evidence>
<evidence type="ECO:0000259" key="2">
    <source>
        <dbReference type="PROSITE" id="PS50112"/>
    </source>
</evidence>
<dbReference type="SMART" id="SM00065">
    <property type="entry name" value="GAF"/>
    <property type="match status" value="1"/>
</dbReference>
<dbReference type="GO" id="GO:0071111">
    <property type="term" value="F:cyclic-guanylate-specific phosphodiesterase activity"/>
    <property type="evidence" value="ECO:0007669"/>
    <property type="project" value="UniProtKB-EC"/>
</dbReference>
<feature type="domain" description="PAS" evidence="2">
    <location>
        <begin position="348"/>
        <end position="403"/>
    </location>
</feature>
<dbReference type="PROSITE" id="PS50883">
    <property type="entry name" value="EAL"/>
    <property type="match status" value="1"/>
</dbReference>
<dbReference type="NCBIfam" id="TIGR00254">
    <property type="entry name" value="GGDEF"/>
    <property type="match status" value="1"/>
</dbReference>
<organism evidence="6 7">
    <name type="scientific">Noviherbaspirillum humi</name>
    <dbReference type="NCBI Taxonomy" id="1688639"/>
    <lineage>
        <taxon>Bacteria</taxon>
        <taxon>Pseudomonadati</taxon>
        <taxon>Pseudomonadota</taxon>
        <taxon>Betaproteobacteria</taxon>
        <taxon>Burkholderiales</taxon>
        <taxon>Oxalobacteraceae</taxon>
        <taxon>Noviherbaspirillum</taxon>
    </lineage>
</organism>
<dbReference type="PROSITE" id="PS50113">
    <property type="entry name" value="PAC"/>
    <property type="match status" value="1"/>
</dbReference>
<dbReference type="FunFam" id="3.20.20.450:FF:000001">
    <property type="entry name" value="Cyclic di-GMP phosphodiesterase yahA"/>
    <property type="match status" value="1"/>
</dbReference>
<dbReference type="CDD" id="cd01948">
    <property type="entry name" value="EAL"/>
    <property type="match status" value="1"/>
</dbReference>
<dbReference type="AlphaFoldDB" id="A0A239F303"/>
<dbReference type="Proteomes" id="UP000198284">
    <property type="component" value="Unassembled WGS sequence"/>
</dbReference>
<comment type="catalytic activity">
    <reaction evidence="1">
        <text>3',3'-c-di-GMP + H2O = 5'-phosphoguanylyl(3'-&gt;5')guanosine + H(+)</text>
        <dbReference type="Rhea" id="RHEA:24902"/>
        <dbReference type="ChEBI" id="CHEBI:15377"/>
        <dbReference type="ChEBI" id="CHEBI:15378"/>
        <dbReference type="ChEBI" id="CHEBI:58754"/>
        <dbReference type="ChEBI" id="CHEBI:58805"/>
        <dbReference type="EC" id="3.1.4.52"/>
    </reaction>
    <physiologicalReaction direction="left-to-right" evidence="1">
        <dbReference type="Rhea" id="RHEA:24903"/>
    </physiologicalReaction>
</comment>
<dbReference type="PROSITE" id="PS50112">
    <property type="entry name" value="PAS"/>
    <property type="match status" value="2"/>
</dbReference>
<feature type="domain" description="PAC" evidence="3">
    <location>
        <begin position="421"/>
        <end position="473"/>
    </location>
</feature>
<dbReference type="PANTHER" id="PTHR44757:SF2">
    <property type="entry name" value="BIOFILM ARCHITECTURE MAINTENANCE PROTEIN MBAA"/>
    <property type="match status" value="1"/>
</dbReference>
<dbReference type="SMART" id="SM00086">
    <property type="entry name" value="PAC"/>
    <property type="match status" value="1"/>
</dbReference>
<dbReference type="CDD" id="cd00130">
    <property type="entry name" value="PAS"/>
    <property type="match status" value="2"/>
</dbReference>
<dbReference type="InterPro" id="IPR013767">
    <property type="entry name" value="PAS_fold"/>
</dbReference>
<reference evidence="6 7" key="1">
    <citation type="submission" date="2017-06" db="EMBL/GenBank/DDBJ databases">
        <authorList>
            <person name="Kim H.J."/>
            <person name="Triplett B.A."/>
        </authorList>
    </citation>
    <scope>NUCLEOTIDE SEQUENCE [LARGE SCALE GENOMIC DNA]</scope>
    <source>
        <strain evidence="6 7">U15</strain>
    </source>
</reference>
<feature type="domain" description="PAS" evidence="2">
    <location>
        <begin position="22"/>
        <end position="69"/>
    </location>
</feature>
<dbReference type="GO" id="GO:0071732">
    <property type="term" value="P:cellular response to nitric oxide"/>
    <property type="evidence" value="ECO:0007669"/>
    <property type="project" value="UniProtKB-ARBA"/>
</dbReference>
<dbReference type="PANTHER" id="PTHR44757">
    <property type="entry name" value="DIGUANYLATE CYCLASE DGCP"/>
    <property type="match status" value="1"/>
</dbReference>
<dbReference type="SUPFAM" id="SSF55781">
    <property type="entry name" value="GAF domain-like"/>
    <property type="match status" value="1"/>
</dbReference>
<dbReference type="Gene3D" id="3.20.20.450">
    <property type="entry name" value="EAL domain"/>
    <property type="match status" value="1"/>
</dbReference>
<dbReference type="CDD" id="cd01949">
    <property type="entry name" value="GGDEF"/>
    <property type="match status" value="1"/>
</dbReference>
<dbReference type="Pfam" id="PF13185">
    <property type="entry name" value="GAF_2"/>
    <property type="match status" value="1"/>
</dbReference>
<dbReference type="RefSeq" id="WP_089398657.1">
    <property type="nucleotide sequence ID" value="NZ_FZOT01000003.1"/>
</dbReference>
<dbReference type="InterPro" id="IPR000160">
    <property type="entry name" value="GGDEF_dom"/>
</dbReference>
<evidence type="ECO:0000256" key="1">
    <source>
        <dbReference type="ARBA" id="ARBA00051114"/>
    </source>
</evidence>
<feature type="domain" description="EAL" evidence="4">
    <location>
        <begin position="652"/>
        <end position="906"/>
    </location>
</feature>
<dbReference type="InterPro" id="IPR000014">
    <property type="entry name" value="PAS"/>
</dbReference>
<dbReference type="SUPFAM" id="SSF141868">
    <property type="entry name" value="EAL domain-like"/>
    <property type="match status" value="1"/>
</dbReference>
<dbReference type="Pfam" id="PF00989">
    <property type="entry name" value="PAS"/>
    <property type="match status" value="2"/>
</dbReference>
<dbReference type="GO" id="GO:0006355">
    <property type="term" value="P:regulation of DNA-templated transcription"/>
    <property type="evidence" value="ECO:0007669"/>
    <property type="project" value="InterPro"/>
</dbReference>
<evidence type="ECO:0000259" key="5">
    <source>
        <dbReference type="PROSITE" id="PS50887"/>
    </source>
</evidence>
<dbReference type="InterPro" id="IPR029787">
    <property type="entry name" value="Nucleotide_cyclase"/>
</dbReference>
<dbReference type="Gene3D" id="3.30.450.40">
    <property type="match status" value="1"/>
</dbReference>
<dbReference type="InterPro" id="IPR012226">
    <property type="entry name" value="Diguanyl_cyclase/Pdiesterase"/>
</dbReference>
<dbReference type="EMBL" id="FZOT01000003">
    <property type="protein sequence ID" value="SNS51286.1"/>
    <property type="molecule type" value="Genomic_DNA"/>
</dbReference>
<gene>
    <name evidence="6" type="ORF">SAMN06265795_103153</name>
</gene>
<dbReference type="Pfam" id="PF00563">
    <property type="entry name" value="EAL"/>
    <property type="match status" value="1"/>
</dbReference>
<dbReference type="PROSITE" id="PS50887">
    <property type="entry name" value="GGDEF"/>
    <property type="match status" value="1"/>
</dbReference>
<evidence type="ECO:0000313" key="7">
    <source>
        <dbReference type="Proteomes" id="UP000198284"/>
    </source>
</evidence>
<dbReference type="FunFam" id="3.30.70.270:FF:000001">
    <property type="entry name" value="Diguanylate cyclase domain protein"/>
    <property type="match status" value="1"/>
</dbReference>
<dbReference type="Pfam" id="PF00990">
    <property type="entry name" value="GGDEF"/>
    <property type="match status" value="1"/>
</dbReference>
<dbReference type="InterPro" id="IPR052155">
    <property type="entry name" value="Biofilm_reg_signaling"/>
</dbReference>
<evidence type="ECO:0000259" key="4">
    <source>
        <dbReference type="PROSITE" id="PS50883"/>
    </source>
</evidence>
<accession>A0A239F303</accession>
<dbReference type="InterPro" id="IPR001610">
    <property type="entry name" value="PAC"/>
</dbReference>
<dbReference type="PIRSF" id="PIRSF005925">
    <property type="entry name" value="Dos"/>
    <property type="match status" value="1"/>
</dbReference>
<dbReference type="SMART" id="SM00267">
    <property type="entry name" value="GGDEF"/>
    <property type="match status" value="1"/>
</dbReference>
<dbReference type="SMART" id="SM00052">
    <property type="entry name" value="EAL"/>
    <property type="match status" value="1"/>
</dbReference>
<dbReference type="InterPro" id="IPR001633">
    <property type="entry name" value="EAL_dom"/>
</dbReference>
<dbReference type="SUPFAM" id="SSF55073">
    <property type="entry name" value="Nucleotide cyclase"/>
    <property type="match status" value="1"/>
</dbReference>
<dbReference type="Gene3D" id="3.30.70.270">
    <property type="match status" value="1"/>
</dbReference>